<accession>A0A7S4EGA6</accession>
<keyword evidence="3" id="KW-0808">Transferase</keyword>
<gene>
    <name evidence="13" type="ORF">PAUS00366_LOCUS3330</name>
</gene>
<evidence type="ECO:0000256" key="2">
    <source>
        <dbReference type="ARBA" id="ARBA00005816"/>
    </source>
</evidence>
<evidence type="ECO:0000313" key="13">
    <source>
        <dbReference type="EMBL" id="CAE0710603.1"/>
    </source>
</evidence>
<evidence type="ECO:0000259" key="12">
    <source>
        <dbReference type="Pfam" id="PF13880"/>
    </source>
</evidence>
<feature type="domain" description="N-acetyltransferase ESCO zinc-finger" evidence="11">
    <location>
        <begin position="181"/>
        <end position="219"/>
    </location>
</feature>
<feature type="region of interest" description="Disordered" evidence="10">
    <location>
        <begin position="99"/>
        <end position="121"/>
    </location>
</feature>
<evidence type="ECO:0000256" key="4">
    <source>
        <dbReference type="ARBA" id="ARBA00022723"/>
    </source>
</evidence>
<organism evidence="13">
    <name type="scientific">Pseudo-nitzschia australis</name>
    <dbReference type="NCBI Taxonomy" id="44445"/>
    <lineage>
        <taxon>Eukaryota</taxon>
        <taxon>Sar</taxon>
        <taxon>Stramenopiles</taxon>
        <taxon>Ochrophyta</taxon>
        <taxon>Bacillariophyta</taxon>
        <taxon>Bacillariophyceae</taxon>
        <taxon>Bacillariophycidae</taxon>
        <taxon>Bacillariales</taxon>
        <taxon>Bacillariaceae</taxon>
        <taxon>Pseudo-nitzschia</taxon>
    </lineage>
</organism>
<keyword evidence="5" id="KW-0863">Zinc-finger</keyword>
<evidence type="ECO:0000256" key="1">
    <source>
        <dbReference type="ARBA" id="ARBA00004123"/>
    </source>
</evidence>
<dbReference type="Pfam" id="PF13880">
    <property type="entry name" value="Acetyltransf_13"/>
    <property type="match status" value="1"/>
</dbReference>
<sequence length="512" mass="56273">MTRCFTKRKRGAGVGVGSEHPTTTEKSAVTDSGHTTTIPTNEAASTNSITIGCDSPINGNDGFSARRFTAGVCSFREDNEPKSRQSSLLSFFTKTKRTNAAAQSKTTHGNNNDMNSTSSSSCCARNTKTNRAYLFLSPIPSSSLSHLRDQNVGNSAIKKSPPTIAASSRKWWKPKSKSLKQVYIDCGQSKFGQILCDKCGMLYVPGVAEDELQHKQLCQAYKQGIPCIRGNIKGGKLLLNTTAVKAKAARGKRKGNNDNDGETVILWRPSVNNHSRNKSKQQYSGGIEYDNINDTKSSTDKINKNLPSQWPLLAQMISKDLGTNEDATLDHLTNQIVLLYIGNNNYKSTDRSSTTTGRYRILGVATVQVLGRKVPAYEMISLHERSLTPVESWEAKLGIGLLWTHPVARQRGIATRLVDAARDHAIFGMKVAVRTEVAFSSPTQAGYSFALRYSHGGIRGDEKNRDIPTNSNENIVVNKGCNDQEDAIHPQKQLEEAVCRKRRGPLVYEMDL</sequence>
<name>A0A7S4EGA6_9STRA</name>
<dbReference type="PANTHER" id="PTHR45884:SF2">
    <property type="entry name" value="N-ACETYLTRANSFERASE ECO"/>
    <property type="match status" value="1"/>
</dbReference>
<protein>
    <recommendedName>
        <fullName evidence="14">N-acetyltransferase domain-containing protein</fullName>
    </recommendedName>
</protein>
<feature type="compositionally biased region" description="Polar residues" evidence="10">
    <location>
        <begin position="99"/>
        <end position="109"/>
    </location>
</feature>
<dbReference type="GO" id="GO:0000785">
    <property type="term" value="C:chromatin"/>
    <property type="evidence" value="ECO:0007669"/>
    <property type="project" value="TreeGrafter"/>
</dbReference>
<feature type="compositionally biased region" description="Polar residues" evidence="10">
    <location>
        <begin position="20"/>
        <end position="48"/>
    </location>
</feature>
<keyword evidence="7" id="KW-0539">Nucleus</keyword>
<dbReference type="InterPro" id="IPR028005">
    <property type="entry name" value="AcTrfase_ESCO_Znf_dom"/>
</dbReference>
<dbReference type="AlphaFoldDB" id="A0A7S4EGA6"/>
<comment type="subcellular location">
    <subcellularLocation>
        <location evidence="1">Nucleus</location>
    </subcellularLocation>
</comment>
<evidence type="ECO:0000256" key="8">
    <source>
        <dbReference type="ARBA" id="ARBA00023306"/>
    </source>
</evidence>
<dbReference type="GO" id="GO:0061733">
    <property type="term" value="F:protein-lysine-acetyltransferase activity"/>
    <property type="evidence" value="ECO:0007669"/>
    <property type="project" value="TreeGrafter"/>
</dbReference>
<proteinExistence type="inferred from homology"/>
<dbReference type="GO" id="GO:0005634">
    <property type="term" value="C:nucleus"/>
    <property type="evidence" value="ECO:0007669"/>
    <property type="project" value="UniProtKB-SubCell"/>
</dbReference>
<dbReference type="EMBL" id="HBIX01004237">
    <property type="protein sequence ID" value="CAE0710603.1"/>
    <property type="molecule type" value="Transcribed_RNA"/>
</dbReference>
<feature type="domain" description="N-acetyltransferase ESCO acetyl-transferase" evidence="12">
    <location>
        <begin position="394"/>
        <end position="455"/>
    </location>
</feature>
<dbReference type="GO" id="GO:0007064">
    <property type="term" value="P:mitotic sister chromatid cohesion"/>
    <property type="evidence" value="ECO:0007669"/>
    <property type="project" value="TreeGrafter"/>
</dbReference>
<keyword evidence="9" id="KW-0012">Acyltransferase</keyword>
<reference evidence="13" key="1">
    <citation type="submission" date="2021-01" db="EMBL/GenBank/DDBJ databases">
        <authorList>
            <person name="Corre E."/>
            <person name="Pelletier E."/>
            <person name="Niang G."/>
            <person name="Scheremetjew M."/>
            <person name="Finn R."/>
            <person name="Kale V."/>
            <person name="Holt S."/>
            <person name="Cochrane G."/>
            <person name="Meng A."/>
            <person name="Brown T."/>
            <person name="Cohen L."/>
        </authorList>
    </citation>
    <scope>NUCLEOTIDE SEQUENCE</scope>
    <source>
        <strain evidence="13">10249 10 AB</strain>
    </source>
</reference>
<feature type="compositionally biased region" description="Basic residues" evidence="10">
    <location>
        <begin position="1"/>
        <end position="11"/>
    </location>
</feature>
<evidence type="ECO:0008006" key="14">
    <source>
        <dbReference type="Google" id="ProtNLM"/>
    </source>
</evidence>
<evidence type="ECO:0000256" key="9">
    <source>
        <dbReference type="ARBA" id="ARBA00023315"/>
    </source>
</evidence>
<evidence type="ECO:0000256" key="5">
    <source>
        <dbReference type="ARBA" id="ARBA00022771"/>
    </source>
</evidence>
<keyword evidence="6" id="KW-0862">Zinc</keyword>
<comment type="similarity">
    <text evidence="2">Belongs to the acetyltransferase family. ECO subfamily.</text>
</comment>
<evidence type="ECO:0000259" key="11">
    <source>
        <dbReference type="Pfam" id="PF13878"/>
    </source>
</evidence>
<dbReference type="CDD" id="cd04301">
    <property type="entry name" value="NAT_SF"/>
    <property type="match status" value="1"/>
</dbReference>
<evidence type="ECO:0000256" key="3">
    <source>
        <dbReference type="ARBA" id="ARBA00022679"/>
    </source>
</evidence>
<feature type="compositionally biased region" description="Low complexity" evidence="10">
    <location>
        <begin position="110"/>
        <end position="121"/>
    </location>
</feature>
<keyword evidence="8" id="KW-0131">Cell cycle</keyword>
<evidence type="ECO:0000256" key="10">
    <source>
        <dbReference type="SAM" id="MobiDB-lite"/>
    </source>
</evidence>
<dbReference type="PANTHER" id="PTHR45884">
    <property type="entry name" value="N-ACETYLTRANSFERASE ECO"/>
    <property type="match status" value="1"/>
</dbReference>
<evidence type="ECO:0000256" key="7">
    <source>
        <dbReference type="ARBA" id="ARBA00023242"/>
    </source>
</evidence>
<dbReference type="Pfam" id="PF13878">
    <property type="entry name" value="zf-C2H2_3"/>
    <property type="match status" value="1"/>
</dbReference>
<evidence type="ECO:0000256" key="6">
    <source>
        <dbReference type="ARBA" id="ARBA00022833"/>
    </source>
</evidence>
<dbReference type="GO" id="GO:0008270">
    <property type="term" value="F:zinc ion binding"/>
    <property type="evidence" value="ECO:0007669"/>
    <property type="project" value="UniProtKB-KW"/>
</dbReference>
<keyword evidence="4" id="KW-0479">Metal-binding</keyword>
<dbReference type="InterPro" id="IPR028009">
    <property type="entry name" value="ESCO_Acetyltransf_dom"/>
</dbReference>
<feature type="region of interest" description="Disordered" evidence="10">
    <location>
        <begin position="1"/>
        <end position="48"/>
    </location>
</feature>